<evidence type="ECO:0000313" key="2">
    <source>
        <dbReference type="Proteomes" id="UP000326951"/>
    </source>
</evidence>
<accession>A0A5K7WZK1</accession>
<protein>
    <recommendedName>
        <fullName evidence="3">DUF3168 domain-containing protein</fullName>
    </recommendedName>
</protein>
<evidence type="ECO:0000313" key="1">
    <source>
        <dbReference type="EMBL" id="BBN99159.1"/>
    </source>
</evidence>
<dbReference type="AlphaFoldDB" id="A0A5K7WZK1"/>
<evidence type="ECO:0008006" key="3">
    <source>
        <dbReference type="Google" id="ProtNLM"/>
    </source>
</evidence>
<name>A0A5K7WZK1_9BACL</name>
<organism evidence="1 2">
    <name type="scientific">Sporolactobacillus terrae</name>
    <dbReference type="NCBI Taxonomy" id="269673"/>
    <lineage>
        <taxon>Bacteria</taxon>
        <taxon>Bacillati</taxon>
        <taxon>Bacillota</taxon>
        <taxon>Bacilli</taxon>
        <taxon>Bacillales</taxon>
        <taxon>Sporolactobacillaceae</taxon>
        <taxon>Sporolactobacillus</taxon>
    </lineage>
</organism>
<dbReference type="RefSeq" id="WP_152080544.1">
    <property type="nucleotide sequence ID" value="NZ_AP021853.1"/>
</dbReference>
<sequence length="111" mass="13114">MTLEELKQLLEQTGLPVFYRQWTSDDPRYPKFPGPPFLCYLEGSSNHFIADSQVYQKVRSVSVELYTDKKEPELEEQLEALFDAAGLPYQSDEIWIKEEKMQEKIYDMELI</sequence>
<proteinExistence type="predicted"/>
<dbReference type="EMBL" id="AP021853">
    <property type="protein sequence ID" value="BBN99159.1"/>
    <property type="molecule type" value="Genomic_DNA"/>
</dbReference>
<dbReference type="Proteomes" id="UP000326951">
    <property type="component" value="Chromosome"/>
</dbReference>
<reference evidence="1 2" key="1">
    <citation type="submission" date="2019-09" db="EMBL/GenBank/DDBJ databases">
        <title>Complete genome sequence of Sporolactobacillus terrae 70-3.</title>
        <authorList>
            <person name="Tanaka N."/>
            <person name="Shiwa Y."/>
            <person name="Fujita N."/>
            <person name="Tanasupawat S."/>
        </authorList>
    </citation>
    <scope>NUCLEOTIDE SEQUENCE [LARGE SCALE GENOMIC DNA]</scope>
    <source>
        <strain evidence="1 2">70-3</strain>
    </source>
</reference>
<gene>
    <name evidence="1" type="ORF">St703_18640</name>
</gene>